<dbReference type="EMBL" id="BLXT01004938">
    <property type="protein sequence ID" value="GFO18192.1"/>
    <property type="molecule type" value="Genomic_DNA"/>
</dbReference>
<organism evidence="1 2">
    <name type="scientific">Plakobranchus ocellatus</name>
    <dbReference type="NCBI Taxonomy" id="259542"/>
    <lineage>
        <taxon>Eukaryota</taxon>
        <taxon>Metazoa</taxon>
        <taxon>Spiralia</taxon>
        <taxon>Lophotrochozoa</taxon>
        <taxon>Mollusca</taxon>
        <taxon>Gastropoda</taxon>
        <taxon>Heterobranchia</taxon>
        <taxon>Euthyneura</taxon>
        <taxon>Panpulmonata</taxon>
        <taxon>Sacoglossa</taxon>
        <taxon>Placobranchoidea</taxon>
        <taxon>Plakobranchidae</taxon>
        <taxon>Plakobranchus</taxon>
    </lineage>
</organism>
<gene>
    <name evidence="1" type="ORF">PoB_004469700</name>
</gene>
<keyword evidence="2" id="KW-1185">Reference proteome</keyword>
<dbReference type="AlphaFoldDB" id="A0AAV4BG19"/>
<evidence type="ECO:0000313" key="2">
    <source>
        <dbReference type="Proteomes" id="UP000735302"/>
    </source>
</evidence>
<evidence type="ECO:0000313" key="1">
    <source>
        <dbReference type="EMBL" id="GFO18192.1"/>
    </source>
</evidence>
<proteinExistence type="predicted"/>
<protein>
    <submittedName>
        <fullName evidence="1">Uncharacterized protein</fullName>
    </submittedName>
</protein>
<accession>A0AAV4BG19</accession>
<sequence length="141" mass="16212">MKRLLCWCGDALFITAIFFLVPAAFSMHLVSRNDAGLKRNDFDQDVNYGDQLSRHIEKRQGHDTWGICTYGMSSVDCFFVYLELYAKLNKKARSGGIERIPGKRSLGDDIISTFRDNINMRRDFVISDRHGQRQAFTATHD</sequence>
<reference evidence="1 2" key="1">
    <citation type="journal article" date="2021" name="Elife">
        <title>Chloroplast acquisition without the gene transfer in kleptoplastic sea slugs, Plakobranchus ocellatus.</title>
        <authorList>
            <person name="Maeda T."/>
            <person name="Takahashi S."/>
            <person name="Yoshida T."/>
            <person name="Shimamura S."/>
            <person name="Takaki Y."/>
            <person name="Nagai Y."/>
            <person name="Toyoda A."/>
            <person name="Suzuki Y."/>
            <person name="Arimoto A."/>
            <person name="Ishii H."/>
            <person name="Satoh N."/>
            <person name="Nishiyama T."/>
            <person name="Hasebe M."/>
            <person name="Maruyama T."/>
            <person name="Minagawa J."/>
            <person name="Obokata J."/>
            <person name="Shigenobu S."/>
        </authorList>
    </citation>
    <scope>NUCLEOTIDE SEQUENCE [LARGE SCALE GENOMIC DNA]</scope>
</reference>
<comment type="caution">
    <text evidence="1">The sequence shown here is derived from an EMBL/GenBank/DDBJ whole genome shotgun (WGS) entry which is preliminary data.</text>
</comment>
<name>A0AAV4BG19_9GAST</name>
<dbReference type="Proteomes" id="UP000735302">
    <property type="component" value="Unassembled WGS sequence"/>
</dbReference>